<name>B9TMI5_RICCO</name>
<protein>
    <submittedName>
        <fullName evidence="1">Uncharacterized protein</fullName>
    </submittedName>
</protein>
<organism evidence="1 2">
    <name type="scientific">Ricinus communis</name>
    <name type="common">Castor bean</name>
    <dbReference type="NCBI Taxonomy" id="3988"/>
    <lineage>
        <taxon>Eukaryota</taxon>
        <taxon>Viridiplantae</taxon>
        <taxon>Streptophyta</taxon>
        <taxon>Embryophyta</taxon>
        <taxon>Tracheophyta</taxon>
        <taxon>Spermatophyta</taxon>
        <taxon>Magnoliopsida</taxon>
        <taxon>eudicotyledons</taxon>
        <taxon>Gunneridae</taxon>
        <taxon>Pentapetalae</taxon>
        <taxon>rosids</taxon>
        <taxon>fabids</taxon>
        <taxon>Malpighiales</taxon>
        <taxon>Euphorbiaceae</taxon>
        <taxon>Acalyphoideae</taxon>
        <taxon>Acalypheae</taxon>
        <taxon>Ricinus</taxon>
    </lineage>
</organism>
<keyword evidence="2" id="KW-1185">Reference proteome</keyword>
<evidence type="ECO:0000313" key="1">
    <source>
        <dbReference type="EMBL" id="EEF22930.1"/>
    </source>
</evidence>
<dbReference type="Proteomes" id="UP000008311">
    <property type="component" value="Unassembled WGS sequence"/>
</dbReference>
<sequence>AGLGERVLGILDGSVLDEGRIVRFAPDAVIDGRDFDRTDLVFIEADRRLQRRCGKGLRDEFELRRQAEGCRSYGRAEHGAAGHVKHRNISSGLWLSGQAEVASDRGHPLRKKIDGDGPLFPATPRILASD</sequence>
<reference evidence="2" key="1">
    <citation type="journal article" date="2010" name="Nat. Biotechnol.">
        <title>Draft genome sequence of the oilseed species Ricinus communis.</title>
        <authorList>
            <person name="Chan A.P."/>
            <person name="Crabtree J."/>
            <person name="Zhao Q."/>
            <person name="Lorenzi H."/>
            <person name="Orvis J."/>
            <person name="Puiu D."/>
            <person name="Melake-Berhan A."/>
            <person name="Jones K.M."/>
            <person name="Redman J."/>
            <person name="Chen G."/>
            <person name="Cahoon E.B."/>
            <person name="Gedil M."/>
            <person name="Stanke M."/>
            <person name="Haas B.J."/>
            <person name="Wortman J.R."/>
            <person name="Fraser-Liggett C.M."/>
            <person name="Ravel J."/>
            <person name="Rabinowicz P.D."/>
        </authorList>
    </citation>
    <scope>NUCLEOTIDE SEQUENCE [LARGE SCALE GENOMIC DNA]</scope>
    <source>
        <strain evidence="2">cv. Hale</strain>
    </source>
</reference>
<evidence type="ECO:0000313" key="2">
    <source>
        <dbReference type="Proteomes" id="UP000008311"/>
    </source>
</evidence>
<proteinExistence type="predicted"/>
<accession>B9TMI5</accession>
<dbReference type="AlphaFoldDB" id="B9TMI5"/>
<dbReference type="EMBL" id="EQ989259">
    <property type="protein sequence ID" value="EEF22930.1"/>
    <property type="molecule type" value="Genomic_DNA"/>
</dbReference>
<feature type="non-terminal residue" evidence="1">
    <location>
        <position position="1"/>
    </location>
</feature>
<gene>
    <name evidence="1" type="ORF">RCOM_2049070</name>
</gene>
<dbReference type="InParanoid" id="B9TMI5"/>